<keyword evidence="6" id="KW-0325">Glycoprotein</keyword>
<evidence type="ECO:0000256" key="8">
    <source>
        <dbReference type="PROSITE-ProRule" id="PRU00460"/>
    </source>
</evidence>
<keyword evidence="4" id="KW-0677">Repeat</keyword>
<dbReference type="GO" id="GO:0005576">
    <property type="term" value="C:extracellular region"/>
    <property type="evidence" value="ECO:0007669"/>
    <property type="project" value="UniProtKB-SubCell"/>
</dbReference>
<evidence type="ECO:0000256" key="1">
    <source>
        <dbReference type="ARBA" id="ARBA00004613"/>
    </source>
</evidence>
<dbReference type="PANTHER" id="PTHR10574:SF406">
    <property type="entry name" value="LAMININ SUBUNIT ALPHA 5"/>
    <property type="match status" value="1"/>
</dbReference>
<dbReference type="InterPro" id="IPR002049">
    <property type="entry name" value="LE_dom"/>
</dbReference>
<dbReference type="Proteomes" id="UP000678393">
    <property type="component" value="Unassembled WGS sequence"/>
</dbReference>
<dbReference type="OrthoDB" id="9998666at2759"/>
<feature type="non-terminal residue" evidence="10">
    <location>
        <position position="1"/>
    </location>
</feature>
<protein>
    <recommendedName>
        <fullName evidence="9">Laminin EGF-like domain-containing protein</fullName>
    </recommendedName>
</protein>
<dbReference type="Pfam" id="PF00053">
    <property type="entry name" value="EGF_laminin"/>
    <property type="match status" value="1"/>
</dbReference>
<gene>
    <name evidence="10" type="ORF">CUNI_LOCUS15701</name>
</gene>
<dbReference type="Gene3D" id="2.10.25.10">
    <property type="entry name" value="Laminin"/>
    <property type="match status" value="1"/>
</dbReference>
<evidence type="ECO:0000313" key="10">
    <source>
        <dbReference type="EMBL" id="CAG5130143.1"/>
    </source>
</evidence>
<reference evidence="10" key="1">
    <citation type="submission" date="2021-04" db="EMBL/GenBank/DDBJ databases">
        <authorList>
            <consortium name="Molecular Ecology Group"/>
        </authorList>
    </citation>
    <scope>NUCLEOTIDE SEQUENCE</scope>
</reference>
<dbReference type="AlphaFoldDB" id="A0A8S3ZKX3"/>
<keyword evidence="11" id="KW-1185">Reference proteome</keyword>
<sequence length="62" mass="6494">SYVNPTGGCQPCSCNQLGTLAGTFCHQVTGQCECKQGDFGVAGKNCDQCLPTFFGFNPRLGS</sequence>
<evidence type="ECO:0000256" key="5">
    <source>
        <dbReference type="ARBA" id="ARBA00023157"/>
    </source>
</evidence>
<dbReference type="GO" id="GO:0009887">
    <property type="term" value="P:animal organ morphogenesis"/>
    <property type="evidence" value="ECO:0007669"/>
    <property type="project" value="TreeGrafter"/>
</dbReference>
<evidence type="ECO:0000313" key="11">
    <source>
        <dbReference type="Proteomes" id="UP000678393"/>
    </source>
</evidence>
<dbReference type="PANTHER" id="PTHR10574">
    <property type="entry name" value="NETRIN/LAMININ-RELATED"/>
    <property type="match status" value="1"/>
</dbReference>
<dbReference type="PROSITE" id="PS50027">
    <property type="entry name" value="EGF_LAM_2"/>
    <property type="match status" value="1"/>
</dbReference>
<dbReference type="EMBL" id="CAJHNH020003865">
    <property type="protein sequence ID" value="CAG5130143.1"/>
    <property type="molecule type" value="Genomic_DNA"/>
</dbReference>
<feature type="non-terminal residue" evidence="10">
    <location>
        <position position="62"/>
    </location>
</feature>
<feature type="domain" description="Laminin EGF-like" evidence="9">
    <location>
        <begin position="12"/>
        <end position="62"/>
    </location>
</feature>
<keyword evidence="3" id="KW-0732">Signal</keyword>
<evidence type="ECO:0000256" key="3">
    <source>
        <dbReference type="ARBA" id="ARBA00022729"/>
    </source>
</evidence>
<comment type="caution">
    <text evidence="10">The sequence shown here is derived from an EMBL/GenBank/DDBJ whole genome shotgun (WGS) entry which is preliminary data.</text>
</comment>
<proteinExistence type="predicted"/>
<evidence type="ECO:0000256" key="4">
    <source>
        <dbReference type="ARBA" id="ARBA00022737"/>
    </source>
</evidence>
<dbReference type="SUPFAM" id="SSF57196">
    <property type="entry name" value="EGF/Laminin"/>
    <property type="match status" value="1"/>
</dbReference>
<evidence type="ECO:0000259" key="9">
    <source>
        <dbReference type="PROSITE" id="PS50027"/>
    </source>
</evidence>
<name>A0A8S3ZKX3_9EUPU</name>
<keyword evidence="7 8" id="KW-0424">Laminin EGF-like domain</keyword>
<comment type="caution">
    <text evidence="8">Lacks conserved residue(s) required for the propagation of feature annotation.</text>
</comment>
<dbReference type="FunFam" id="2.10.25.10:FF:000090">
    <property type="entry name" value="laminin subunit alpha"/>
    <property type="match status" value="1"/>
</dbReference>
<dbReference type="GO" id="GO:0009888">
    <property type="term" value="P:tissue development"/>
    <property type="evidence" value="ECO:0007669"/>
    <property type="project" value="TreeGrafter"/>
</dbReference>
<accession>A0A8S3ZKX3</accession>
<organism evidence="10 11">
    <name type="scientific">Candidula unifasciata</name>
    <dbReference type="NCBI Taxonomy" id="100452"/>
    <lineage>
        <taxon>Eukaryota</taxon>
        <taxon>Metazoa</taxon>
        <taxon>Spiralia</taxon>
        <taxon>Lophotrochozoa</taxon>
        <taxon>Mollusca</taxon>
        <taxon>Gastropoda</taxon>
        <taxon>Heterobranchia</taxon>
        <taxon>Euthyneura</taxon>
        <taxon>Panpulmonata</taxon>
        <taxon>Eupulmonata</taxon>
        <taxon>Stylommatophora</taxon>
        <taxon>Helicina</taxon>
        <taxon>Helicoidea</taxon>
        <taxon>Geomitridae</taxon>
        <taxon>Candidula</taxon>
    </lineage>
</organism>
<comment type="subcellular location">
    <subcellularLocation>
        <location evidence="1">Secreted</location>
    </subcellularLocation>
</comment>
<dbReference type="InterPro" id="IPR050440">
    <property type="entry name" value="Laminin/Netrin_ECM"/>
</dbReference>
<evidence type="ECO:0000256" key="7">
    <source>
        <dbReference type="ARBA" id="ARBA00023292"/>
    </source>
</evidence>
<keyword evidence="5" id="KW-1015">Disulfide bond</keyword>
<dbReference type="SMART" id="SM00180">
    <property type="entry name" value="EGF_Lam"/>
    <property type="match status" value="1"/>
</dbReference>
<evidence type="ECO:0000256" key="2">
    <source>
        <dbReference type="ARBA" id="ARBA00022525"/>
    </source>
</evidence>
<dbReference type="CDD" id="cd00055">
    <property type="entry name" value="EGF_Lam"/>
    <property type="match status" value="1"/>
</dbReference>
<keyword evidence="2" id="KW-0964">Secreted</keyword>
<evidence type="ECO:0000256" key="6">
    <source>
        <dbReference type="ARBA" id="ARBA00023180"/>
    </source>
</evidence>